<dbReference type="Proteomes" id="UP001597012">
    <property type="component" value="Unassembled WGS sequence"/>
</dbReference>
<organism evidence="2 3">
    <name type="scientific">Maribacter chungangensis</name>
    <dbReference type="NCBI Taxonomy" id="1069117"/>
    <lineage>
        <taxon>Bacteria</taxon>
        <taxon>Pseudomonadati</taxon>
        <taxon>Bacteroidota</taxon>
        <taxon>Flavobacteriia</taxon>
        <taxon>Flavobacteriales</taxon>
        <taxon>Flavobacteriaceae</taxon>
        <taxon>Maribacter</taxon>
    </lineage>
</organism>
<evidence type="ECO:0000313" key="3">
    <source>
        <dbReference type="Proteomes" id="UP001597012"/>
    </source>
</evidence>
<comment type="caution">
    <text evidence="2">The sequence shown here is derived from an EMBL/GenBank/DDBJ whole genome shotgun (WGS) entry which is preliminary data.</text>
</comment>
<proteinExistence type="predicted"/>
<keyword evidence="1" id="KW-0732">Signal</keyword>
<gene>
    <name evidence="2" type="ORF">ACFQZJ_15265</name>
</gene>
<feature type="signal peptide" evidence="1">
    <location>
        <begin position="1"/>
        <end position="24"/>
    </location>
</feature>
<dbReference type="RefSeq" id="WP_379935736.1">
    <property type="nucleotide sequence ID" value="NZ_JBHTHY010000014.1"/>
</dbReference>
<evidence type="ECO:0000256" key="1">
    <source>
        <dbReference type="SAM" id="SignalP"/>
    </source>
</evidence>
<evidence type="ECO:0008006" key="4">
    <source>
        <dbReference type="Google" id="ProtNLM"/>
    </source>
</evidence>
<keyword evidence="3" id="KW-1185">Reference proteome</keyword>
<reference evidence="3" key="1">
    <citation type="journal article" date="2019" name="Int. J. Syst. Evol. Microbiol.">
        <title>The Global Catalogue of Microorganisms (GCM) 10K type strain sequencing project: providing services to taxonomists for standard genome sequencing and annotation.</title>
        <authorList>
            <consortium name="The Broad Institute Genomics Platform"/>
            <consortium name="The Broad Institute Genome Sequencing Center for Infectious Disease"/>
            <person name="Wu L."/>
            <person name="Ma J."/>
        </authorList>
    </citation>
    <scope>NUCLEOTIDE SEQUENCE [LARGE SCALE GENOMIC DNA]</scope>
    <source>
        <strain evidence="3">CCUG 61948</strain>
    </source>
</reference>
<sequence>MNYFKRNTFLIVTLFAFFSGFSQDSIPQLTNIQQYTPSKLIGKGQVDIKWFNNLYTETESTFAEGIQPRQSFFTSTLEFYTGVGKNKRLNLGFIARLRSNIQSSPNDDRGALDVFNFSGETGVARSGLTALAPSIKFVPFPSISNFSIQSSFFIPLIDNETEDGILDADGNRLRNSIFLEQNGFAWQNRLFYDYTFPGNKWQLFTELTTEFNFGKASTQDSNENTVGGSFANNSLNINPGVFISYFPSSKFTVLALAQHSQRLDLGNNFAQDFTALGGGAKYQLTNALNFEVLYTNFVRGNNTGLGQTFNFGVRGIF</sequence>
<feature type="chain" id="PRO_5045575502" description="Transporter" evidence="1">
    <location>
        <begin position="25"/>
        <end position="317"/>
    </location>
</feature>
<accession>A0ABW3B7X2</accession>
<evidence type="ECO:0000313" key="2">
    <source>
        <dbReference type="EMBL" id="MFD0798829.1"/>
    </source>
</evidence>
<name>A0ABW3B7X2_9FLAO</name>
<dbReference type="EMBL" id="JBHTHY010000014">
    <property type="protein sequence ID" value="MFD0798829.1"/>
    <property type="molecule type" value="Genomic_DNA"/>
</dbReference>
<protein>
    <recommendedName>
        <fullName evidence="4">Transporter</fullName>
    </recommendedName>
</protein>